<dbReference type="PANTHER" id="PTHR35896:SF3">
    <property type="entry name" value="MAJOR FACILITATOR SUPERFAMILY TRANSPORTER"/>
    <property type="match status" value="1"/>
</dbReference>
<feature type="transmembrane region" description="Helical" evidence="2">
    <location>
        <begin position="51"/>
        <end position="73"/>
    </location>
</feature>
<gene>
    <name evidence="3" type="ORF">L207DRAFT_262418</name>
</gene>
<evidence type="ECO:0000256" key="2">
    <source>
        <dbReference type="SAM" id="Phobius"/>
    </source>
</evidence>
<evidence type="ECO:0000256" key="1">
    <source>
        <dbReference type="SAM" id="MobiDB-lite"/>
    </source>
</evidence>
<protein>
    <submittedName>
        <fullName evidence="3">Uncharacterized protein</fullName>
    </submittedName>
</protein>
<accession>A0A2J6QSB6</accession>
<dbReference type="Proteomes" id="UP000235786">
    <property type="component" value="Unassembled WGS sequence"/>
</dbReference>
<keyword evidence="2" id="KW-0472">Membrane</keyword>
<organism evidence="3 4">
    <name type="scientific">Hyaloscypha variabilis (strain UAMH 11265 / GT02V1 / F)</name>
    <name type="common">Meliniomyces variabilis</name>
    <dbReference type="NCBI Taxonomy" id="1149755"/>
    <lineage>
        <taxon>Eukaryota</taxon>
        <taxon>Fungi</taxon>
        <taxon>Dikarya</taxon>
        <taxon>Ascomycota</taxon>
        <taxon>Pezizomycotina</taxon>
        <taxon>Leotiomycetes</taxon>
        <taxon>Helotiales</taxon>
        <taxon>Hyaloscyphaceae</taxon>
        <taxon>Hyaloscypha</taxon>
        <taxon>Hyaloscypha variabilis</taxon>
    </lineage>
</organism>
<keyword evidence="2" id="KW-0812">Transmembrane</keyword>
<dbReference type="InterPro" id="IPR053008">
    <property type="entry name" value="Phomopsin_biosynth_assoc"/>
</dbReference>
<evidence type="ECO:0000313" key="3">
    <source>
        <dbReference type="EMBL" id="PMD29153.1"/>
    </source>
</evidence>
<evidence type="ECO:0000313" key="4">
    <source>
        <dbReference type="Proteomes" id="UP000235786"/>
    </source>
</evidence>
<dbReference type="STRING" id="1149755.A0A2J6QSB6"/>
<dbReference type="AlphaFoldDB" id="A0A2J6QSB6"/>
<dbReference type="OrthoDB" id="3501153at2759"/>
<name>A0A2J6QSB6_HYAVF</name>
<dbReference type="PANTHER" id="PTHR35896">
    <property type="entry name" value="IG-LIKE DOMAIN-CONTAINING PROTEIN"/>
    <property type="match status" value="1"/>
</dbReference>
<feature type="region of interest" description="Disordered" evidence="1">
    <location>
        <begin position="1"/>
        <end position="26"/>
    </location>
</feature>
<reference evidence="3 4" key="1">
    <citation type="submission" date="2016-04" db="EMBL/GenBank/DDBJ databases">
        <title>A degradative enzymes factory behind the ericoid mycorrhizal symbiosis.</title>
        <authorList>
            <consortium name="DOE Joint Genome Institute"/>
            <person name="Martino E."/>
            <person name="Morin E."/>
            <person name="Grelet G."/>
            <person name="Kuo A."/>
            <person name="Kohler A."/>
            <person name="Daghino S."/>
            <person name="Barry K."/>
            <person name="Choi C."/>
            <person name="Cichocki N."/>
            <person name="Clum A."/>
            <person name="Copeland A."/>
            <person name="Hainaut M."/>
            <person name="Haridas S."/>
            <person name="Labutti K."/>
            <person name="Lindquist E."/>
            <person name="Lipzen A."/>
            <person name="Khouja H.-R."/>
            <person name="Murat C."/>
            <person name="Ohm R."/>
            <person name="Olson A."/>
            <person name="Spatafora J."/>
            <person name="Veneault-Fourrey C."/>
            <person name="Henrissat B."/>
            <person name="Grigoriev I."/>
            <person name="Martin F."/>
            <person name="Perotto S."/>
        </authorList>
    </citation>
    <scope>NUCLEOTIDE SEQUENCE [LARGE SCALE GENOMIC DNA]</scope>
    <source>
        <strain evidence="3 4">F</strain>
    </source>
</reference>
<sequence>MASILDTSRPKSNAEEEKLIPHSEDEEEDQIINQFYHNPKGKWMPATQSSLLTLVAITALTSTLLSGLAFHFFHPFGPQGYTTDTPPVPGTHFGSCGDTPSSARQANCVFDIMSFSWLPNACAEPELTTEFLGLRNWTWWIDADKQEPVPFDEVAWGDHTELYVTREYHMYHCTYMWRKLHRGLLRGQSNAEGRGVVDTYIGQYGHTAHCEMMLLGMESDGEGIDKTATDTIITMKFPQCMWT</sequence>
<keyword evidence="4" id="KW-1185">Reference proteome</keyword>
<proteinExistence type="predicted"/>
<dbReference type="EMBL" id="KZ613977">
    <property type="protein sequence ID" value="PMD29153.1"/>
    <property type="molecule type" value="Genomic_DNA"/>
</dbReference>
<keyword evidence="2" id="KW-1133">Transmembrane helix</keyword>
<feature type="compositionally biased region" description="Basic and acidic residues" evidence="1">
    <location>
        <begin position="8"/>
        <end position="23"/>
    </location>
</feature>